<keyword evidence="4" id="KW-0133">Cell shape</keyword>
<feature type="transmembrane region" description="Helical" evidence="8">
    <location>
        <begin position="472"/>
        <end position="494"/>
    </location>
</feature>
<organism evidence="9 10">
    <name type="scientific">Luteipulveratus halotolerans</name>
    <dbReference type="NCBI Taxonomy" id="1631356"/>
    <lineage>
        <taxon>Bacteria</taxon>
        <taxon>Bacillati</taxon>
        <taxon>Actinomycetota</taxon>
        <taxon>Actinomycetes</taxon>
        <taxon>Micrococcales</taxon>
        <taxon>Dermacoccaceae</taxon>
        <taxon>Luteipulveratus</taxon>
    </lineage>
</organism>
<dbReference type="GO" id="GO:0008360">
    <property type="term" value="P:regulation of cell shape"/>
    <property type="evidence" value="ECO:0007669"/>
    <property type="project" value="UniProtKB-KW"/>
</dbReference>
<proteinExistence type="predicted"/>
<feature type="transmembrane region" description="Helical" evidence="8">
    <location>
        <begin position="500"/>
        <end position="527"/>
    </location>
</feature>
<dbReference type="GO" id="GO:0015648">
    <property type="term" value="F:lipid-linked peptidoglycan transporter activity"/>
    <property type="evidence" value="ECO:0007669"/>
    <property type="project" value="TreeGrafter"/>
</dbReference>
<dbReference type="PANTHER" id="PTHR47019">
    <property type="entry name" value="LIPID II FLIPPASE MURJ"/>
    <property type="match status" value="1"/>
</dbReference>
<feature type="transmembrane region" description="Helical" evidence="8">
    <location>
        <begin position="209"/>
        <end position="230"/>
    </location>
</feature>
<sequence>MSGRTARGGLLAAAGMIAVITLLARVVGFGRWIAFSGSVGGTCVGEVYATANLLPNVLFEVAAGGALAAVAVPLVAGALARGRDDEADDVASALITWALTVLVPLALLLAVLARPLSTWLLGGRSELGCAQAGRVDLAVTMVLTFAPQIPLYGVGIVLAGVLQAHRRFLAAALAPLPSSAVVILAYLLYGHLATGSDGRPESLGADAVAALAGGTTLGVAALSLPLLVPVRRLGVRLRPTWTFPPGAGRRAVHLAGAGVLALIAQQVAVVATATVSNHRGGTGTLNVYSYVQAVYLLPYAVLAVPVATAAFPSMVGDREAADDPGASVVARSLRTVVVVGVLGSAVLVSVARPVGRFFELIDASRHSAAGSSISSMEPALVAYAGGLVGFAVIALLQRALYVRGNPWHGACAVAVGWLVAAVVPLVLVSDGSGSRSALSVLGWSSTAGMTLAALLLVGLVTRAWGRHATAPALRTAGASVVAGIVGGAVGTTVAHHLDAASVVGAIASGVVVAAAAAAVYATVLLVADSSSARMVRDRLRPARVTR</sequence>
<dbReference type="AlphaFoldDB" id="A0A0L6CHR7"/>
<keyword evidence="3 8" id="KW-0812">Transmembrane</keyword>
<dbReference type="PANTHER" id="PTHR47019:SF1">
    <property type="entry name" value="LIPID II FLIPPASE MURJ"/>
    <property type="match status" value="1"/>
</dbReference>
<keyword evidence="5" id="KW-0573">Peptidoglycan synthesis</keyword>
<feature type="transmembrane region" description="Helical" evidence="8">
    <location>
        <begin position="251"/>
        <end position="275"/>
    </location>
</feature>
<feature type="transmembrane region" description="Helical" evidence="8">
    <location>
        <begin position="407"/>
        <end position="428"/>
    </location>
</feature>
<gene>
    <name evidence="9" type="ORF">VV01_09575</name>
</gene>
<dbReference type="GO" id="GO:0034204">
    <property type="term" value="P:lipid translocation"/>
    <property type="evidence" value="ECO:0007669"/>
    <property type="project" value="TreeGrafter"/>
</dbReference>
<keyword evidence="7 8" id="KW-0472">Membrane</keyword>
<evidence type="ECO:0008006" key="11">
    <source>
        <dbReference type="Google" id="ProtNLM"/>
    </source>
</evidence>
<keyword evidence="10" id="KW-1185">Reference proteome</keyword>
<evidence type="ECO:0000313" key="9">
    <source>
        <dbReference type="EMBL" id="KNX37342.1"/>
    </source>
</evidence>
<protein>
    <recommendedName>
        <fullName evidence="11">Virulence factor MviN</fullName>
    </recommendedName>
</protein>
<feature type="transmembrane region" description="Helical" evidence="8">
    <location>
        <begin position="92"/>
        <end position="117"/>
    </location>
</feature>
<keyword evidence="6 8" id="KW-1133">Transmembrane helix</keyword>
<keyword evidence="2" id="KW-1003">Cell membrane</keyword>
<evidence type="ECO:0000256" key="4">
    <source>
        <dbReference type="ARBA" id="ARBA00022960"/>
    </source>
</evidence>
<evidence type="ECO:0000256" key="7">
    <source>
        <dbReference type="ARBA" id="ARBA00023136"/>
    </source>
</evidence>
<dbReference type="OrthoDB" id="4350032at2"/>
<feature type="transmembrane region" description="Helical" evidence="8">
    <location>
        <begin position="57"/>
        <end position="80"/>
    </location>
</feature>
<accession>A0A0L6CHR7</accession>
<comment type="subcellular location">
    <subcellularLocation>
        <location evidence="1">Cell membrane</location>
        <topology evidence="1">Multi-pass membrane protein</topology>
    </subcellularLocation>
</comment>
<dbReference type="PRINTS" id="PR01806">
    <property type="entry name" value="VIRFACTRMVIN"/>
</dbReference>
<evidence type="ECO:0000256" key="3">
    <source>
        <dbReference type="ARBA" id="ARBA00022692"/>
    </source>
</evidence>
<dbReference type="RefSeq" id="WP_050669688.1">
    <property type="nucleotide sequence ID" value="NZ_LAIR01000002.1"/>
</dbReference>
<comment type="caution">
    <text evidence="9">The sequence shown here is derived from an EMBL/GenBank/DDBJ whole genome shotgun (WGS) entry which is preliminary data.</text>
</comment>
<dbReference type="Pfam" id="PF03023">
    <property type="entry name" value="MurJ"/>
    <property type="match status" value="1"/>
</dbReference>
<dbReference type="InterPro" id="IPR004268">
    <property type="entry name" value="MurJ"/>
</dbReference>
<evidence type="ECO:0000313" key="10">
    <source>
        <dbReference type="Proteomes" id="UP000037397"/>
    </source>
</evidence>
<dbReference type="STRING" id="1631356.VV01_09575"/>
<feature type="transmembrane region" description="Helical" evidence="8">
    <location>
        <begin position="168"/>
        <end position="189"/>
    </location>
</feature>
<feature type="transmembrane region" description="Helical" evidence="8">
    <location>
        <begin position="440"/>
        <end position="460"/>
    </location>
</feature>
<feature type="transmembrane region" description="Helical" evidence="8">
    <location>
        <begin position="287"/>
        <end position="311"/>
    </location>
</feature>
<evidence type="ECO:0000256" key="6">
    <source>
        <dbReference type="ARBA" id="ARBA00022989"/>
    </source>
</evidence>
<evidence type="ECO:0000256" key="1">
    <source>
        <dbReference type="ARBA" id="ARBA00004651"/>
    </source>
</evidence>
<evidence type="ECO:0000256" key="5">
    <source>
        <dbReference type="ARBA" id="ARBA00022984"/>
    </source>
</evidence>
<dbReference type="GO" id="GO:0005886">
    <property type="term" value="C:plasma membrane"/>
    <property type="evidence" value="ECO:0007669"/>
    <property type="project" value="UniProtKB-SubCell"/>
</dbReference>
<evidence type="ECO:0000256" key="8">
    <source>
        <dbReference type="SAM" id="Phobius"/>
    </source>
</evidence>
<dbReference type="EMBL" id="LAIR01000002">
    <property type="protein sequence ID" value="KNX37342.1"/>
    <property type="molecule type" value="Genomic_DNA"/>
</dbReference>
<dbReference type="PATRIC" id="fig|1631356.3.peg.1865"/>
<dbReference type="Proteomes" id="UP000037397">
    <property type="component" value="Unassembled WGS sequence"/>
</dbReference>
<feature type="transmembrane region" description="Helical" evidence="8">
    <location>
        <begin position="380"/>
        <end position="400"/>
    </location>
</feature>
<name>A0A0L6CHR7_9MICO</name>
<dbReference type="InterPro" id="IPR051050">
    <property type="entry name" value="Lipid_II_flippase_MurJ/MviN"/>
</dbReference>
<dbReference type="GO" id="GO:0009252">
    <property type="term" value="P:peptidoglycan biosynthetic process"/>
    <property type="evidence" value="ECO:0007669"/>
    <property type="project" value="UniProtKB-KW"/>
</dbReference>
<feature type="transmembrane region" description="Helical" evidence="8">
    <location>
        <begin position="332"/>
        <end position="351"/>
    </location>
</feature>
<feature type="transmembrane region" description="Helical" evidence="8">
    <location>
        <begin position="137"/>
        <end position="161"/>
    </location>
</feature>
<evidence type="ECO:0000256" key="2">
    <source>
        <dbReference type="ARBA" id="ARBA00022475"/>
    </source>
</evidence>
<reference evidence="10" key="1">
    <citation type="submission" date="2015-03" db="EMBL/GenBank/DDBJ databases">
        <title>Luteipulveratus halotolerans sp. nov., a novel actinobacterium (Dermacoccaceae) from Sarawak, Malaysia.</title>
        <authorList>
            <person name="Juboi H."/>
            <person name="Basik A."/>
            <person name="Shamsul S.S."/>
            <person name="Arnold P."/>
            <person name="Schmitt E.K."/>
            <person name="Sanglier J.-J."/>
            <person name="Yeo T."/>
        </authorList>
    </citation>
    <scope>NUCLEOTIDE SEQUENCE [LARGE SCALE GENOMIC DNA]</scope>
    <source>
        <strain evidence="10">C296001</strain>
    </source>
</reference>